<feature type="transmembrane region" description="Helical" evidence="7">
    <location>
        <begin position="198"/>
        <end position="216"/>
    </location>
</feature>
<keyword evidence="5 7" id="KW-1133">Transmembrane helix</keyword>
<dbReference type="GO" id="GO:0015171">
    <property type="term" value="F:amino acid transmembrane transporter activity"/>
    <property type="evidence" value="ECO:0007669"/>
    <property type="project" value="TreeGrafter"/>
</dbReference>
<dbReference type="OMA" id="REQNALW"/>
<proteinExistence type="predicted"/>
<dbReference type="AlphaFoldDB" id="A0A084QLE6"/>
<feature type="transmembrane region" description="Helical" evidence="7">
    <location>
        <begin position="164"/>
        <end position="186"/>
    </location>
</feature>
<dbReference type="PROSITE" id="PS00218">
    <property type="entry name" value="AMINO_ACID_PERMEASE_1"/>
    <property type="match status" value="1"/>
</dbReference>
<feature type="transmembrane region" description="Helical" evidence="7">
    <location>
        <begin position="248"/>
        <end position="273"/>
    </location>
</feature>
<dbReference type="InParanoid" id="A0A084QLE6"/>
<keyword evidence="10" id="KW-1185">Reference proteome</keyword>
<protein>
    <recommendedName>
        <fullName evidence="8">Amino acid permease/ SLC12A domain-containing protein</fullName>
    </recommendedName>
</protein>
<dbReference type="EMBL" id="KL660654">
    <property type="protein sequence ID" value="KFA64781.1"/>
    <property type="molecule type" value="Genomic_DNA"/>
</dbReference>
<dbReference type="Pfam" id="PF00324">
    <property type="entry name" value="AA_permease"/>
    <property type="match status" value="1"/>
</dbReference>
<evidence type="ECO:0000259" key="8">
    <source>
        <dbReference type="Pfam" id="PF00324"/>
    </source>
</evidence>
<keyword evidence="4" id="KW-0029">Amino-acid transport</keyword>
<evidence type="ECO:0000256" key="6">
    <source>
        <dbReference type="ARBA" id="ARBA00023136"/>
    </source>
</evidence>
<evidence type="ECO:0000256" key="1">
    <source>
        <dbReference type="ARBA" id="ARBA00004141"/>
    </source>
</evidence>
<evidence type="ECO:0000256" key="2">
    <source>
        <dbReference type="ARBA" id="ARBA00022448"/>
    </source>
</evidence>
<feature type="transmembrane region" description="Helical" evidence="7">
    <location>
        <begin position="57"/>
        <end position="76"/>
    </location>
</feature>
<feature type="domain" description="Amino acid permease/ SLC12A" evidence="8">
    <location>
        <begin position="54"/>
        <end position="295"/>
    </location>
</feature>
<dbReference type="PANTHER" id="PTHR43341">
    <property type="entry name" value="AMINO ACID PERMEASE"/>
    <property type="match status" value="1"/>
</dbReference>
<dbReference type="InterPro" id="IPR004840">
    <property type="entry name" value="Amino_acid_permease_CS"/>
</dbReference>
<keyword evidence="6 7" id="KW-0472">Membrane</keyword>
<dbReference type="PANTHER" id="PTHR43341:SF36">
    <property type="entry name" value="PROLINE-SPECIFIC PERMEASE"/>
    <property type="match status" value="1"/>
</dbReference>
<evidence type="ECO:0000313" key="10">
    <source>
        <dbReference type="Proteomes" id="UP000028524"/>
    </source>
</evidence>
<dbReference type="Gene3D" id="1.20.1740.10">
    <property type="entry name" value="Amino acid/polyamine transporter I"/>
    <property type="match status" value="1"/>
</dbReference>
<comment type="subcellular location">
    <subcellularLocation>
        <location evidence="1">Membrane</location>
        <topology evidence="1">Multi-pass membrane protein</topology>
    </subcellularLocation>
</comment>
<evidence type="ECO:0000256" key="4">
    <source>
        <dbReference type="ARBA" id="ARBA00022970"/>
    </source>
</evidence>
<evidence type="ECO:0000256" key="5">
    <source>
        <dbReference type="ARBA" id="ARBA00022989"/>
    </source>
</evidence>
<evidence type="ECO:0000256" key="3">
    <source>
        <dbReference type="ARBA" id="ARBA00022692"/>
    </source>
</evidence>
<keyword evidence="2" id="KW-0813">Transport</keyword>
<name>A0A084QLE6_STAC4</name>
<evidence type="ECO:0000313" key="9">
    <source>
        <dbReference type="EMBL" id="KFA64781.1"/>
    </source>
</evidence>
<dbReference type="OrthoDB" id="3900342at2759"/>
<dbReference type="GO" id="GO:0016020">
    <property type="term" value="C:membrane"/>
    <property type="evidence" value="ECO:0007669"/>
    <property type="project" value="UniProtKB-SubCell"/>
</dbReference>
<dbReference type="STRING" id="1283841.A0A084QLE6"/>
<organism evidence="9 10">
    <name type="scientific">Stachybotrys chlorohalonatus (strain IBT 40285)</name>
    <dbReference type="NCBI Taxonomy" id="1283841"/>
    <lineage>
        <taxon>Eukaryota</taxon>
        <taxon>Fungi</taxon>
        <taxon>Dikarya</taxon>
        <taxon>Ascomycota</taxon>
        <taxon>Pezizomycotina</taxon>
        <taxon>Sordariomycetes</taxon>
        <taxon>Hypocreomycetidae</taxon>
        <taxon>Hypocreales</taxon>
        <taxon>Stachybotryaceae</taxon>
        <taxon>Stachybotrys</taxon>
    </lineage>
</organism>
<dbReference type="InterPro" id="IPR004841">
    <property type="entry name" value="AA-permease/SLC12A_dom"/>
</dbReference>
<dbReference type="HOGENOM" id="CLU_007946_2_1_1"/>
<feature type="transmembrane region" description="Helical" evidence="7">
    <location>
        <begin position="137"/>
        <end position="158"/>
    </location>
</feature>
<reference evidence="9 10" key="1">
    <citation type="journal article" date="2014" name="BMC Genomics">
        <title>Comparative genome sequencing reveals chemotype-specific gene clusters in the toxigenic black mold Stachybotrys.</title>
        <authorList>
            <person name="Semeiks J."/>
            <person name="Borek D."/>
            <person name="Otwinowski Z."/>
            <person name="Grishin N.V."/>
        </authorList>
    </citation>
    <scope>NUCLEOTIDE SEQUENCE [LARGE SCALE GENOMIC DNA]</scope>
    <source>
        <strain evidence="9 10">IBT 40285</strain>
    </source>
</reference>
<accession>A0A084QLE6</accession>
<gene>
    <name evidence="9" type="ORF">S40285_01367</name>
</gene>
<keyword evidence="3 7" id="KW-0812">Transmembrane</keyword>
<dbReference type="Proteomes" id="UP000028524">
    <property type="component" value="Unassembled WGS sequence"/>
</dbReference>
<sequence length="295" mass="32253">MEKVVLGRPTQHVGIGSGHGYAQSPESAEFAGQGAEHHITSEDYQLERGLKSRHIQFLALGGAIGTGLFFGSGAILSQTGPAPLLMGYLTMTIVVWNIMNNLAEMVTYLPLRGITVPYFTGRFVDPSLAFAGGWNYWYAYAMLVGAEASAAGIIIEYWDPGVHIAVWMIIVIIVMMLLDIIAVGFFGEAEFWFASIKLITIMGLIILGIAIFFGGGPNQPRILGFTYWIDPGAFVWYRAEGSLGRFLAYWRAFVSAGFAFIASPELIAIAAGVTVAPRRNIPKAAHRFFWRSAIF</sequence>
<evidence type="ECO:0000256" key="7">
    <source>
        <dbReference type="SAM" id="Phobius"/>
    </source>
</evidence>
<dbReference type="InterPro" id="IPR050524">
    <property type="entry name" value="APC_YAT"/>
</dbReference>